<evidence type="ECO:0000313" key="2">
    <source>
        <dbReference type="Proteomes" id="UP000324222"/>
    </source>
</evidence>
<accession>A0A5B7GHU3</accession>
<sequence>MSLTSSSPSLPSITTLSINIPFSVAGGWSACSIIIDARANLITTHVIASHPSLARPFLPSVLGCSMRLAHSCRKVALP</sequence>
<dbReference type="Proteomes" id="UP000324222">
    <property type="component" value="Unassembled WGS sequence"/>
</dbReference>
<protein>
    <submittedName>
        <fullName evidence="1">Uncharacterized protein</fullName>
    </submittedName>
</protein>
<organism evidence="1 2">
    <name type="scientific">Portunus trituberculatus</name>
    <name type="common">Swimming crab</name>
    <name type="synonym">Neptunus trituberculatus</name>
    <dbReference type="NCBI Taxonomy" id="210409"/>
    <lineage>
        <taxon>Eukaryota</taxon>
        <taxon>Metazoa</taxon>
        <taxon>Ecdysozoa</taxon>
        <taxon>Arthropoda</taxon>
        <taxon>Crustacea</taxon>
        <taxon>Multicrustacea</taxon>
        <taxon>Malacostraca</taxon>
        <taxon>Eumalacostraca</taxon>
        <taxon>Eucarida</taxon>
        <taxon>Decapoda</taxon>
        <taxon>Pleocyemata</taxon>
        <taxon>Brachyura</taxon>
        <taxon>Eubrachyura</taxon>
        <taxon>Portunoidea</taxon>
        <taxon>Portunidae</taxon>
        <taxon>Portuninae</taxon>
        <taxon>Portunus</taxon>
    </lineage>
</organism>
<proteinExistence type="predicted"/>
<dbReference type="EMBL" id="VSRR010015739">
    <property type="protein sequence ID" value="MPC58492.1"/>
    <property type="molecule type" value="Genomic_DNA"/>
</dbReference>
<comment type="caution">
    <text evidence="1">The sequence shown here is derived from an EMBL/GenBank/DDBJ whole genome shotgun (WGS) entry which is preliminary data.</text>
</comment>
<dbReference type="AlphaFoldDB" id="A0A5B7GHU3"/>
<gene>
    <name evidence="1" type="ORF">E2C01_052499</name>
</gene>
<keyword evidence="2" id="KW-1185">Reference proteome</keyword>
<evidence type="ECO:0000313" key="1">
    <source>
        <dbReference type="EMBL" id="MPC58492.1"/>
    </source>
</evidence>
<reference evidence="1 2" key="1">
    <citation type="submission" date="2019-05" db="EMBL/GenBank/DDBJ databases">
        <title>Another draft genome of Portunus trituberculatus and its Hox gene families provides insights of decapod evolution.</title>
        <authorList>
            <person name="Jeong J.-H."/>
            <person name="Song I."/>
            <person name="Kim S."/>
            <person name="Choi T."/>
            <person name="Kim D."/>
            <person name="Ryu S."/>
            <person name="Kim W."/>
        </authorList>
    </citation>
    <scope>NUCLEOTIDE SEQUENCE [LARGE SCALE GENOMIC DNA]</scope>
    <source>
        <tissue evidence="1">Muscle</tissue>
    </source>
</reference>
<name>A0A5B7GHU3_PORTR</name>